<gene>
    <name evidence="1" type="ORF">ENT08_06210</name>
</gene>
<proteinExistence type="predicted"/>
<dbReference type="EMBL" id="DSXI01000366">
    <property type="protein sequence ID" value="HGS05316.1"/>
    <property type="molecule type" value="Genomic_DNA"/>
</dbReference>
<comment type="caution">
    <text evidence="1">The sequence shown here is derived from an EMBL/GenBank/DDBJ whole genome shotgun (WGS) entry which is preliminary data.</text>
</comment>
<dbReference type="AlphaFoldDB" id="A0A7V4G8P1"/>
<protein>
    <submittedName>
        <fullName evidence="1">Uncharacterized protein</fullName>
    </submittedName>
</protein>
<accession>A0A7V4G8P1</accession>
<sequence>MVRYKGLGPLILALCGWLCLGWSPEAAATVEELARENPSRIFLLPRVGVALEYGGFILNKANEASRLRREVELDMLRLGPHLLYVEFREVTRVGVPGNPWEFDRVEYLMALPGYRYDLGEHYVGVLADHWCLNNFKSSALQGSGTGRSFASIYLLTLEFLDKGSLIGQKDRGIVFDATRPFEWLGRWHYRAQAGWAFARDPEAVGLQWALKGEVRLDLCRYRRLVPYVTAGSEVWVGPSWRFFPWGEVGVRWHAGDRVNLIPFLSGGRRPELYQPPQPAAPLQRQAKGYLYGGVRLEASLEPPREEGRAPAGWQLLPELHGTAGYAWLLHSRDYGFSGGIDFYLEVLRREPWTWFLYGGLQLATKKSDLSLLKARYWLEYGLTYTREPFFAEALMAHSRRYDTDNGDYPPEGANLAGVRLGTRGMKPGQINRGITFDTPGFKWLGLPHAQLTAGHYFLNRNWQYLWQVKADGRVDLARYYRVVLYGAGEVAWLKGGGATDDAVHYAGEAGLRIHGDFDLSVYYRFQHQPDARNFRGPADNQSLVGVKAVF</sequence>
<name>A0A7V4G8P1_9BACT</name>
<evidence type="ECO:0000313" key="1">
    <source>
        <dbReference type="EMBL" id="HGS05316.1"/>
    </source>
</evidence>
<organism evidence="1">
    <name type="scientific">Desulfobacca acetoxidans</name>
    <dbReference type="NCBI Taxonomy" id="60893"/>
    <lineage>
        <taxon>Bacteria</taxon>
        <taxon>Pseudomonadati</taxon>
        <taxon>Thermodesulfobacteriota</taxon>
        <taxon>Desulfobaccia</taxon>
        <taxon>Desulfobaccales</taxon>
        <taxon>Desulfobaccaceae</taxon>
        <taxon>Desulfobacca</taxon>
    </lineage>
</organism>
<reference evidence="1" key="1">
    <citation type="journal article" date="2020" name="mSystems">
        <title>Genome- and Community-Level Interaction Insights into Carbon Utilization and Element Cycling Functions of Hydrothermarchaeota in Hydrothermal Sediment.</title>
        <authorList>
            <person name="Zhou Z."/>
            <person name="Liu Y."/>
            <person name="Xu W."/>
            <person name="Pan J."/>
            <person name="Luo Z.H."/>
            <person name="Li M."/>
        </authorList>
    </citation>
    <scope>NUCLEOTIDE SEQUENCE [LARGE SCALE GENOMIC DNA]</scope>
    <source>
        <strain evidence="1">SpSt-548</strain>
    </source>
</reference>